<reference evidence="7" key="1">
    <citation type="submission" date="2020-08" db="EMBL/GenBank/DDBJ databases">
        <title>Genome public.</title>
        <authorList>
            <person name="Liu C."/>
            <person name="Sun Q."/>
        </authorList>
    </citation>
    <scope>NUCLEOTIDE SEQUENCE</scope>
    <source>
        <strain evidence="7">NSJ-32</strain>
    </source>
</reference>
<keyword evidence="2" id="KW-0479">Metal-binding</keyword>
<keyword evidence="8" id="KW-1185">Reference proteome</keyword>
<evidence type="ECO:0000256" key="5">
    <source>
        <dbReference type="ARBA" id="ARBA00023014"/>
    </source>
</evidence>
<gene>
    <name evidence="7" type="ORF">H8730_01820</name>
</gene>
<keyword evidence="6" id="KW-1133">Transmembrane helix</keyword>
<evidence type="ECO:0000256" key="1">
    <source>
        <dbReference type="ARBA" id="ARBA00022485"/>
    </source>
</evidence>
<dbReference type="InterPro" id="IPR036188">
    <property type="entry name" value="FAD/NAD-bd_sf"/>
</dbReference>
<keyword evidence="5" id="KW-0411">Iron-sulfur</keyword>
<proteinExistence type="predicted"/>
<dbReference type="PANTHER" id="PTHR43498">
    <property type="entry name" value="FERREDOXIN:COB-COM HETERODISULFIDE REDUCTASE SUBUNIT A"/>
    <property type="match status" value="1"/>
</dbReference>
<keyword evidence="6" id="KW-0472">Membrane</keyword>
<evidence type="ECO:0000256" key="3">
    <source>
        <dbReference type="ARBA" id="ARBA00023002"/>
    </source>
</evidence>
<keyword evidence="4" id="KW-0408">Iron</keyword>
<organism evidence="7 8">
    <name type="scientific">Bianquea renquensis</name>
    <dbReference type="NCBI Taxonomy" id="2763661"/>
    <lineage>
        <taxon>Bacteria</taxon>
        <taxon>Bacillati</taxon>
        <taxon>Bacillota</taxon>
        <taxon>Clostridia</taxon>
        <taxon>Eubacteriales</taxon>
        <taxon>Bianqueaceae</taxon>
        <taxon>Bianquea</taxon>
    </lineage>
</organism>
<evidence type="ECO:0000256" key="6">
    <source>
        <dbReference type="SAM" id="Phobius"/>
    </source>
</evidence>
<dbReference type="SUPFAM" id="SSF51905">
    <property type="entry name" value="FAD/NAD(P)-binding domain"/>
    <property type="match status" value="1"/>
</dbReference>
<dbReference type="EMBL" id="JACRSQ010000002">
    <property type="protein sequence ID" value="MBC8542284.1"/>
    <property type="molecule type" value="Genomic_DNA"/>
</dbReference>
<accession>A0A926HZM5</accession>
<evidence type="ECO:0000256" key="4">
    <source>
        <dbReference type="ARBA" id="ARBA00023004"/>
    </source>
</evidence>
<name>A0A926HZM5_9FIRM</name>
<dbReference type="Pfam" id="PF12831">
    <property type="entry name" value="FAD_oxidored"/>
    <property type="match status" value="2"/>
</dbReference>
<dbReference type="GO" id="GO:0051539">
    <property type="term" value="F:4 iron, 4 sulfur cluster binding"/>
    <property type="evidence" value="ECO:0007669"/>
    <property type="project" value="UniProtKB-KW"/>
</dbReference>
<dbReference type="Gene3D" id="3.50.50.60">
    <property type="entry name" value="FAD/NAD(P)-binding domain"/>
    <property type="match status" value="1"/>
</dbReference>
<feature type="transmembrane region" description="Helical" evidence="6">
    <location>
        <begin position="44"/>
        <end position="62"/>
    </location>
</feature>
<evidence type="ECO:0000256" key="2">
    <source>
        <dbReference type="ARBA" id="ARBA00022723"/>
    </source>
</evidence>
<dbReference type="InterPro" id="IPR039650">
    <property type="entry name" value="HdrA-like"/>
</dbReference>
<dbReference type="GO" id="GO:0046872">
    <property type="term" value="F:metal ion binding"/>
    <property type="evidence" value="ECO:0007669"/>
    <property type="project" value="UniProtKB-KW"/>
</dbReference>
<dbReference type="RefSeq" id="WP_177718646.1">
    <property type="nucleotide sequence ID" value="NZ_JACRSQ010000002.1"/>
</dbReference>
<keyword evidence="1" id="KW-0004">4Fe-4S</keyword>
<dbReference type="GO" id="GO:0016491">
    <property type="term" value="F:oxidoreductase activity"/>
    <property type="evidence" value="ECO:0007669"/>
    <property type="project" value="UniProtKB-KW"/>
</dbReference>
<feature type="transmembrane region" description="Helical" evidence="6">
    <location>
        <begin position="12"/>
        <end position="32"/>
    </location>
</feature>
<dbReference type="Proteomes" id="UP000657006">
    <property type="component" value="Unassembled WGS sequence"/>
</dbReference>
<protein>
    <submittedName>
        <fullName evidence="7">FAD-dependent oxidoreductase</fullName>
    </submittedName>
</protein>
<dbReference type="AlphaFoldDB" id="A0A926HZM5"/>
<evidence type="ECO:0000313" key="7">
    <source>
        <dbReference type="EMBL" id="MBC8542284.1"/>
    </source>
</evidence>
<keyword evidence="6" id="KW-0812">Transmembrane</keyword>
<comment type="caution">
    <text evidence="7">The sequence shown here is derived from an EMBL/GenBank/DDBJ whole genome shotgun (WGS) entry which is preliminary data.</text>
</comment>
<keyword evidence="3" id="KW-0560">Oxidoreductase</keyword>
<sequence length="427" mass="47048">MLLQEEVHQRGQYDIIVAGGGVAGVAAAVSAARLGKKVLLIEKSMKLGGLATLGLVNLFVPMCNGRGKQIIFGMAEELLRVSLRYGYGDVPEQFENGAIPEKILEQYRQRKQLPPRYMAHFSPEIFALVLTEFCHDAGVELLFDSILSRAVFNPEQQGILREIVVDNKSGRESYAADMFVDATGDGDLLYCAGVPTQSRGNYHVYYGRKVTLDTCRTALETGDIGRAFTSACGGNASLYGKGHPEGMPLYNGADSADVTRYIIANQLEMLEKLKGENRKSREVVTLPGMAQFRTTRCIDGEYTLKESDAYRHFDDSVGAICDFDRRDYLFEIPFGTLVKKGFHNLLTAGRSAAGEGYAWDVLRVIPPAIISGQAAGVACVHALEEEKPIWDVDIASLQEELSQENVTIHFDDADVPEYSEDIHENND</sequence>
<dbReference type="PANTHER" id="PTHR43498:SF1">
    <property type="entry name" value="COB--COM HETERODISULFIDE REDUCTASE IRON-SULFUR SUBUNIT A"/>
    <property type="match status" value="1"/>
</dbReference>
<evidence type="ECO:0000313" key="8">
    <source>
        <dbReference type="Proteomes" id="UP000657006"/>
    </source>
</evidence>